<sequence length="138" mass="16176">MRRNNRGHRVAEQELDFLIEELRRRHWTLYLWGPRGNPEHFAAVFRWPGNYVDVLLLREDGSATAYRTLYFDERNMFRPEIVAWQFHHANAYWTFRAVYALPDPGTPGVVLQPEVPIRRCLLPAGLPSPVVIRPLGLL</sequence>
<dbReference type="Proteomes" id="UP000185596">
    <property type="component" value="Unassembled WGS sequence"/>
</dbReference>
<evidence type="ECO:0000313" key="1">
    <source>
        <dbReference type="EMBL" id="OLF09609.1"/>
    </source>
</evidence>
<keyword evidence="2" id="KW-1185">Reference proteome</keyword>
<dbReference type="EMBL" id="MSIE01000085">
    <property type="protein sequence ID" value="OLF09609.1"/>
    <property type="molecule type" value="Genomic_DNA"/>
</dbReference>
<gene>
    <name evidence="1" type="ORF">BU204_33020</name>
</gene>
<protein>
    <submittedName>
        <fullName evidence="1">Uncharacterized protein</fullName>
    </submittedName>
</protein>
<accession>A0A1Q8C5I6</accession>
<reference evidence="1 2" key="1">
    <citation type="submission" date="2016-12" db="EMBL/GenBank/DDBJ databases">
        <title>The draft genome sequence of Actinophytocola sp. 11-183.</title>
        <authorList>
            <person name="Wang W."/>
            <person name="Yuan L."/>
        </authorList>
    </citation>
    <scope>NUCLEOTIDE SEQUENCE [LARGE SCALE GENOMIC DNA]</scope>
    <source>
        <strain evidence="1 2">11-183</strain>
    </source>
</reference>
<name>A0A1Q8C5I6_9PSEU</name>
<evidence type="ECO:0000313" key="2">
    <source>
        <dbReference type="Proteomes" id="UP000185596"/>
    </source>
</evidence>
<comment type="caution">
    <text evidence="1">The sequence shown here is derived from an EMBL/GenBank/DDBJ whole genome shotgun (WGS) entry which is preliminary data.</text>
</comment>
<organism evidence="1 2">
    <name type="scientific">Actinophytocola xanthii</name>
    <dbReference type="NCBI Taxonomy" id="1912961"/>
    <lineage>
        <taxon>Bacteria</taxon>
        <taxon>Bacillati</taxon>
        <taxon>Actinomycetota</taxon>
        <taxon>Actinomycetes</taxon>
        <taxon>Pseudonocardiales</taxon>
        <taxon>Pseudonocardiaceae</taxon>
    </lineage>
</organism>
<dbReference type="STRING" id="1912961.BU204_33020"/>
<dbReference type="AlphaFoldDB" id="A0A1Q8C5I6"/>
<proteinExistence type="predicted"/>